<dbReference type="EMBL" id="NMUH01000971">
    <property type="protein sequence ID" value="MQL87351.1"/>
    <property type="molecule type" value="Genomic_DNA"/>
</dbReference>
<sequence>MHRVQTRNPRHPSEAQSRMAVSPQDPRYAHEHDDNACFSNKLNSGIERMSYQIKYRVAYTMDG</sequence>
<accession>A0A843UV04</accession>
<feature type="compositionally biased region" description="Basic residues" evidence="1">
    <location>
        <begin position="1"/>
        <end position="10"/>
    </location>
</feature>
<evidence type="ECO:0000313" key="3">
    <source>
        <dbReference type="Proteomes" id="UP000652761"/>
    </source>
</evidence>
<name>A0A843UV04_COLES</name>
<dbReference type="Proteomes" id="UP000652761">
    <property type="component" value="Unassembled WGS sequence"/>
</dbReference>
<reference evidence="2" key="1">
    <citation type="submission" date="2017-07" db="EMBL/GenBank/DDBJ databases">
        <title>Taro Niue Genome Assembly and Annotation.</title>
        <authorList>
            <person name="Atibalentja N."/>
            <person name="Keating K."/>
            <person name="Fields C.J."/>
        </authorList>
    </citation>
    <scope>NUCLEOTIDE SEQUENCE</scope>
    <source>
        <strain evidence="2">Niue_2</strain>
        <tissue evidence="2">Leaf</tissue>
    </source>
</reference>
<proteinExistence type="predicted"/>
<feature type="region of interest" description="Disordered" evidence="1">
    <location>
        <begin position="1"/>
        <end position="34"/>
    </location>
</feature>
<evidence type="ECO:0000256" key="1">
    <source>
        <dbReference type="SAM" id="MobiDB-lite"/>
    </source>
</evidence>
<protein>
    <submittedName>
        <fullName evidence="2">Uncharacterized protein</fullName>
    </submittedName>
</protein>
<keyword evidence="3" id="KW-1185">Reference proteome</keyword>
<gene>
    <name evidence="2" type="ORF">Taro_019884</name>
</gene>
<organism evidence="2 3">
    <name type="scientific">Colocasia esculenta</name>
    <name type="common">Wild taro</name>
    <name type="synonym">Arum esculentum</name>
    <dbReference type="NCBI Taxonomy" id="4460"/>
    <lineage>
        <taxon>Eukaryota</taxon>
        <taxon>Viridiplantae</taxon>
        <taxon>Streptophyta</taxon>
        <taxon>Embryophyta</taxon>
        <taxon>Tracheophyta</taxon>
        <taxon>Spermatophyta</taxon>
        <taxon>Magnoliopsida</taxon>
        <taxon>Liliopsida</taxon>
        <taxon>Araceae</taxon>
        <taxon>Aroideae</taxon>
        <taxon>Colocasieae</taxon>
        <taxon>Colocasia</taxon>
    </lineage>
</organism>
<dbReference type="AlphaFoldDB" id="A0A843UV04"/>
<evidence type="ECO:0000313" key="2">
    <source>
        <dbReference type="EMBL" id="MQL87351.1"/>
    </source>
</evidence>
<comment type="caution">
    <text evidence="2">The sequence shown here is derived from an EMBL/GenBank/DDBJ whole genome shotgun (WGS) entry which is preliminary data.</text>
</comment>